<organism evidence="1 2">
    <name type="scientific">Rhododendron simsii</name>
    <name type="common">Sims's rhododendron</name>
    <dbReference type="NCBI Taxonomy" id="118357"/>
    <lineage>
        <taxon>Eukaryota</taxon>
        <taxon>Viridiplantae</taxon>
        <taxon>Streptophyta</taxon>
        <taxon>Embryophyta</taxon>
        <taxon>Tracheophyta</taxon>
        <taxon>Spermatophyta</taxon>
        <taxon>Magnoliopsida</taxon>
        <taxon>eudicotyledons</taxon>
        <taxon>Gunneridae</taxon>
        <taxon>Pentapetalae</taxon>
        <taxon>asterids</taxon>
        <taxon>Ericales</taxon>
        <taxon>Ericaceae</taxon>
        <taxon>Ericoideae</taxon>
        <taxon>Rhodoreae</taxon>
        <taxon>Rhododendron</taxon>
    </lineage>
</organism>
<gene>
    <name evidence="1" type="ORF">RHSIM_Rhsim07G0184100</name>
</gene>
<dbReference type="OrthoDB" id="10602814at2759"/>
<accession>A0A834GQJ4</accession>
<reference evidence="1" key="1">
    <citation type="submission" date="2019-11" db="EMBL/GenBank/DDBJ databases">
        <authorList>
            <person name="Liu Y."/>
            <person name="Hou J."/>
            <person name="Li T.-Q."/>
            <person name="Guan C.-H."/>
            <person name="Wu X."/>
            <person name="Wu H.-Z."/>
            <person name="Ling F."/>
            <person name="Zhang R."/>
            <person name="Shi X.-G."/>
            <person name="Ren J.-P."/>
            <person name="Chen E.-F."/>
            <person name="Sun J.-M."/>
        </authorList>
    </citation>
    <scope>NUCLEOTIDE SEQUENCE</scope>
    <source>
        <strain evidence="1">Adult_tree_wgs_1</strain>
        <tissue evidence="1">Leaves</tissue>
    </source>
</reference>
<proteinExistence type="predicted"/>
<protein>
    <submittedName>
        <fullName evidence="1">Uncharacterized protein</fullName>
    </submittedName>
</protein>
<dbReference type="AlphaFoldDB" id="A0A834GQJ4"/>
<sequence>MDIWKLSISRKSFNWPDCSEPPIAYGCAFTHILPLTYQGKEIVHFLPPLPQLKGEKQQDSEKSIMEPGMASGSEVVQRLASLVFFEMLKVQKQVQALSTLYPSCIIA</sequence>
<dbReference type="EMBL" id="WJXA01000007">
    <property type="protein sequence ID" value="KAF7138580.1"/>
    <property type="molecule type" value="Genomic_DNA"/>
</dbReference>
<evidence type="ECO:0000313" key="2">
    <source>
        <dbReference type="Proteomes" id="UP000626092"/>
    </source>
</evidence>
<name>A0A834GQJ4_RHOSS</name>
<keyword evidence="2" id="KW-1185">Reference proteome</keyword>
<comment type="caution">
    <text evidence="1">The sequence shown here is derived from an EMBL/GenBank/DDBJ whole genome shotgun (WGS) entry which is preliminary data.</text>
</comment>
<evidence type="ECO:0000313" key="1">
    <source>
        <dbReference type="EMBL" id="KAF7138580.1"/>
    </source>
</evidence>
<dbReference type="Proteomes" id="UP000626092">
    <property type="component" value="Unassembled WGS sequence"/>
</dbReference>